<gene>
    <name evidence="1" type="ORF">J0911_19545</name>
</gene>
<dbReference type="EMBL" id="JAFMPK010000049">
    <property type="protein sequence ID" value="MBO0611221.1"/>
    <property type="molecule type" value="Genomic_DNA"/>
</dbReference>
<dbReference type="InterPro" id="IPR046029">
    <property type="entry name" value="DUF5987"/>
</dbReference>
<organism evidence="1 2">
    <name type="scientific">Myceligenerans salitolerans</name>
    <dbReference type="NCBI Taxonomy" id="1230528"/>
    <lineage>
        <taxon>Bacteria</taxon>
        <taxon>Bacillati</taxon>
        <taxon>Actinomycetota</taxon>
        <taxon>Actinomycetes</taxon>
        <taxon>Micrococcales</taxon>
        <taxon>Promicromonosporaceae</taxon>
        <taxon>Myceligenerans</taxon>
    </lineage>
</organism>
<keyword evidence="2" id="KW-1185">Reference proteome</keyword>
<accession>A0ABS3IEZ6</accession>
<dbReference type="Proteomes" id="UP000664617">
    <property type="component" value="Unassembled WGS sequence"/>
</dbReference>
<sequence length="187" mass="19939">MATEDLPTLTVQQTRALEAFADTIIPGCKRGADDDAVAGVSATPGAVHAGALDVLRHPATGISDGIAEMADTLDTLARAPGGAGEADQARSFADLPYERRRALVAELTSRANPERDFWFLLALFAYMAYDSSPHRPTAEVMRDAGTGLRAMGFGRPDDDGLWRFPVASYARELAAVHPQTDENGNLP</sequence>
<name>A0ABS3IEZ6_9MICO</name>
<reference evidence="1 2" key="1">
    <citation type="submission" date="2021-03" db="EMBL/GenBank/DDBJ databases">
        <authorList>
            <person name="Xin L."/>
        </authorList>
    </citation>
    <scope>NUCLEOTIDE SEQUENCE [LARGE SCALE GENOMIC DNA]</scope>
    <source>
        <strain evidence="1 2">XHU 5031</strain>
    </source>
</reference>
<evidence type="ECO:0008006" key="3">
    <source>
        <dbReference type="Google" id="ProtNLM"/>
    </source>
</evidence>
<evidence type="ECO:0000313" key="1">
    <source>
        <dbReference type="EMBL" id="MBO0611221.1"/>
    </source>
</evidence>
<dbReference type="RefSeq" id="WP_207277183.1">
    <property type="nucleotide sequence ID" value="NZ_JAFMPK010000049.1"/>
</dbReference>
<dbReference type="Pfam" id="PF19449">
    <property type="entry name" value="DUF5987"/>
    <property type="match status" value="1"/>
</dbReference>
<evidence type="ECO:0000313" key="2">
    <source>
        <dbReference type="Proteomes" id="UP000664617"/>
    </source>
</evidence>
<reference evidence="2" key="2">
    <citation type="submission" date="2023-07" db="EMBL/GenBank/DDBJ databases">
        <title>Myceligenerans salitolerans sp. nov., a halotolerant actinomycete isolated from a salt lake in Xinjiang, China.</title>
        <authorList>
            <person name="Guan T."/>
        </authorList>
    </citation>
    <scope>NUCLEOTIDE SEQUENCE [LARGE SCALE GENOMIC DNA]</scope>
    <source>
        <strain evidence="2">XHU 5031</strain>
    </source>
</reference>
<comment type="caution">
    <text evidence="1">The sequence shown here is derived from an EMBL/GenBank/DDBJ whole genome shotgun (WGS) entry which is preliminary data.</text>
</comment>
<protein>
    <recommendedName>
        <fullName evidence="3">Gluconate 2-dehydrogenase subunit 3 family protein</fullName>
    </recommendedName>
</protein>
<proteinExistence type="predicted"/>